<sequence>MEKTRMNGYSILVFKSVFKT</sequence>
<reference evidence="1" key="1">
    <citation type="submission" date="2014-11" db="EMBL/GenBank/DDBJ databases">
        <authorList>
            <person name="Amaro Gonzalez C."/>
        </authorList>
    </citation>
    <scope>NUCLEOTIDE SEQUENCE</scope>
</reference>
<dbReference type="EMBL" id="GBXM01109041">
    <property type="protein sequence ID" value="JAG99535.1"/>
    <property type="molecule type" value="Transcribed_RNA"/>
</dbReference>
<protein>
    <submittedName>
        <fullName evidence="1">Uncharacterized protein</fullName>
    </submittedName>
</protein>
<dbReference type="AlphaFoldDB" id="A0A0E9P563"/>
<name>A0A0E9P563_ANGAN</name>
<reference evidence="1" key="2">
    <citation type="journal article" date="2015" name="Fish Shellfish Immunol.">
        <title>Early steps in the European eel (Anguilla anguilla)-Vibrio vulnificus interaction in the gills: Role of the RtxA13 toxin.</title>
        <authorList>
            <person name="Callol A."/>
            <person name="Pajuelo D."/>
            <person name="Ebbesson L."/>
            <person name="Teles M."/>
            <person name="MacKenzie S."/>
            <person name="Amaro C."/>
        </authorList>
    </citation>
    <scope>NUCLEOTIDE SEQUENCE</scope>
</reference>
<proteinExistence type="predicted"/>
<evidence type="ECO:0000313" key="1">
    <source>
        <dbReference type="EMBL" id="JAG99535.1"/>
    </source>
</evidence>
<accession>A0A0E9P563</accession>
<organism evidence="1">
    <name type="scientific">Anguilla anguilla</name>
    <name type="common">European freshwater eel</name>
    <name type="synonym">Muraena anguilla</name>
    <dbReference type="NCBI Taxonomy" id="7936"/>
    <lineage>
        <taxon>Eukaryota</taxon>
        <taxon>Metazoa</taxon>
        <taxon>Chordata</taxon>
        <taxon>Craniata</taxon>
        <taxon>Vertebrata</taxon>
        <taxon>Euteleostomi</taxon>
        <taxon>Actinopterygii</taxon>
        <taxon>Neopterygii</taxon>
        <taxon>Teleostei</taxon>
        <taxon>Anguilliformes</taxon>
        <taxon>Anguillidae</taxon>
        <taxon>Anguilla</taxon>
    </lineage>
</organism>